<dbReference type="Pfam" id="PF03981">
    <property type="entry name" value="Ubiq_cyt_C_chap"/>
    <property type="match status" value="1"/>
</dbReference>
<protein>
    <recommendedName>
        <fullName evidence="1">Ubiquinol-cytochrome c chaperone domain-containing protein</fullName>
    </recommendedName>
</protein>
<name>A0A382JVZ1_9ZZZZ</name>
<feature type="domain" description="Ubiquinol-cytochrome c chaperone" evidence="1">
    <location>
        <begin position="32"/>
        <end position="166"/>
    </location>
</feature>
<dbReference type="EMBL" id="UINC01076617">
    <property type="protein sequence ID" value="SVC15949.1"/>
    <property type="molecule type" value="Genomic_DNA"/>
</dbReference>
<evidence type="ECO:0000259" key="1">
    <source>
        <dbReference type="Pfam" id="PF03981"/>
    </source>
</evidence>
<sequence>MFKFFKKKSSQENKLYNKILFLSRNKLFYTGFGLNDTFQNRINLIFLHMSFLLIKIKYKDKVPLYKEFFQKLFDHVFMKIELNFREIGYGDVSANKNMKFLVKVFYDILSNCENYKKKSFNSKKLFFNKYLKHNTAPKTTDNTDLVKYFDQYQAFCFDLNSDNVLKGDVNFNYK</sequence>
<proteinExistence type="predicted"/>
<accession>A0A382JVZ1</accession>
<reference evidence="2" key="1">
    <citation type="submission" date="2018-05" db="EMBL/GenBank/DDBJ databases">
        <authorList>
            <person name="Lanie J.A."/>
            <person name="Ng W.-L."/>
            <person name="Kazmierczak K.M."/>
            <person name="Andrzejewski T.M."/>
            <person name="Davidsen T.M."/>
            <person name="Wayne K.J."/>
            <person name="Tettelin H."/>
            <person name="Glass J.I."/>
            <person name="Rusch D."/>
            <person name="Podicherti R."/>
            <person name="Tsui H.-C.T."/>
            <person name="Winkler M.E."/>
        </authorList>
    </citation>
    <scope>NUCLEOTIDE SEQUENCE</scope>
</reference>
<dbReference type="InterPro" id="IPR021150">
    <property type="entry name" value="Ubiq_cyt_c_chap"/>
</dbReference>
<evidence type="ECO:0000313" key="2">
    <source>
        <dbReference type="EMBL" id="SVC15949.1"/>
    </source>
</evidence>
<gene>
    <name evidence="2" type="ORF">METZ01_LOCUS268803</name>
</gene>
<dbReference type="AlphaFoldDB" id="A0A382JVZ1"/>
<organism evidence="2">
    <name type="scientific">marine metagenome</name>
    <dbReference type="NCBI Taxonomy" id="408172"/>
    <lineage>
        <taxon>unclassified sequences</taxon>
        <taxon>metagenomes</taxon>
        <taxon>ecological metagenomes</taxon>
    </lineage>
</organism>